<sequence>MKHILDNPAWHALISGNKALANGSETAKYFKPEVSPFAAVAEPTQANLELLHQTIPFATPIVLISDQVLSITAPWTVLHRLDGFQMVYDKPAEQSSTGPTVIPLTEQHVPQMLSLTALTAPGPFASKTIDFGHYEGIFDGEALIAMTGQRLHAYEFAEISAVCTHPDYLGKGYARHLIIRQLCRIQAASGTPYLHVRSDNVRAVNVYKSMGFEIRKEIYFYILQSAV</sequence>
<keyword evidence="3" id="KW-1185">Reference proteome</keyword>
<dbReference type="InterPro" id="IPR013653">
    <property type="entry name" value="GCN5-like_dom"/>
</dbReference>
<organism evidence="2 3">
    <name type="scientific">Spirosoma telluris</name>
    <dbReference type="NCBI Taxonomy" id="2183553"/>
    <lineage>
        <taxon>Bacteria</taxon>
        <taxon>Pseudomonadati</taxon>
        <taxon>Bacteroidota</taxon>
        <taxon>Cytophagia</taxon>
        <taxon>Cytophagales</taxon>
        <taxon>Cytophagaceae</taxon>
        <taxon>Spirosoma</taxon>
    </lineage>
</organism>
<dbReference type="Pfam" id="PF08445">
    <property type="entry name" value="FR47"/>
    <property type="match status" value="1"/>
</dbReference>
<evidence type="ECO:0000313" key="3">
    <source>
        <dbReference type="Proteomes" id="UP000249016"/>
    </source>
</evidence>
<name>A0A327NJX6_9BACT</name>
<dbReference type="GO" id="GO:0016747">
    <property type="term" value="F:acyltransferase activity, transferring groups other than amino-acyl groups"/>
    <property type="evidence" value="ECO:0007669"/>
    <property type="project" value="InterPro"/>
</dbReference>
<dbReference type="SUPFAM" id="SSF55729">
    <property type="entry name" value="Acyl-CoA N-acyltransferases (Nat)"/>
    <property type="match status" value="1"/>
</dbReference>
<dbReference type="RefSeq" id="WP_111343102.1">
    <property type="nucleotide sequence ID" value="NZ_QLII01000001.1"/>
</dbReference>
<evidence type="ECO:0000313" key="2">
    <source>
        <dbReference type="EMBL" id="RAI75093.1"/>
    </source>
</evidence>
<dbReference type="InterPro" id="IPR000182">
    <property type="entry name" value="GNAT_dom"/>
</dbReference>
<dbReference type="AlphaFoldDB" id="A0A327NJX6"/>
<dbReference type="OrthoDB" id="9797456at2"/>
<dbReference type="PROSITE" id="PS51186">
    <property type="entry name" value="GNAT"/>
    <property type="match status" value="1"/>
</dbReference>
<reference evidence="2 3" key="1">
    <citation type="submission" date="2018-06" db="EMBL/GenBank/DDBJ databases">
        <title>Spirosoma sp. HMF3257 Genome sequencing and assembly.</title>
        <authorList>
            <person name="Kang H."/>
            <person name="Cha I."/>
            <person name="Kim H."/>
            <person name="Kang J."/>
            <person name="Joh K."/>
        </authorList>
    </citation>
    <scope>NUCLEOTIDE SEQUENCE [LARGE SCALE GENOMIC DNA]</scope>
    <source>
        <strain evidence="2 3">HMF3257</strain>
    </source>
</reference>
<dbReference type="Gene3D" id="3.40.630.30">
    <property type="match status" value="1"/>
</dbReference>
<accession>A0A327NJX6</accession>
<dbReference type="CDD" id="cd04301">
    <property type="entry name" value="NAT_SF"/>
    <property type="match status" value="1"/>
</dbReference>
<protein>
    <submittedName>
        <fullName evidence="2">GNAT family N-acetyltransferase</fullName>
    </submittedName>
</protein>
<evidence type="ECO:0000259" key="1">
    <source>
        <dbReference type="PROSITE" id="PS51186"/>
    </source>
</evidence>
<gene>
    <name evidence="2" type="ORF">HMF3257_14390</name>
</gene>
<dbReference type="InterPro" id="IPR016181">
    <property type="entry name" value="Acyl_CoA_acyltransferase"/>
</dbReference>
<feature type="domain" description="N-acetyltransferase" evidence="1">
    <location>
        <begin position="99"/>
        <end position="227"/>
    </location>
</feature>
<dbReference type="Proteomes" id="UP000249016">
    <property type="component" value="Unassembled WGS sequence"/>
</dbReference>
<dbReference type="EMBL" id="QLII01000001">
    <property type="protein sequence ID" value="RAI75093.1"/>
    <property type="molecule type" value="Genomic_DNA"/>
</dbReference>
<keyword evidence="2" id="KW-0808">Transferase</keyword>
<proteinExistence type="predicted"/>
<comment type="caution">
    <text evidence="2">The sequence shown here is derived from an EMBL/GenBank/DDBJ whole genome shotgun (WGS) entry which is preliminary data.</text>
</comment>